<dbReference type="PaxDb" id="243230-DR_2399"/>
<keyword evidence="9 13" id="KW-0472">Membrane</keyword>
<keyword evidence="15" id="KW-1185">Reference proteome</keyword>
<evidence type="ECO:0000256" key="11">
    <source>
        <dbReference type="ARBA" id="ARBA00045497"/>
    </source>
</evidence>
<dbReference type="FunFam" id="1.20.58.340:FF:000004">
    <property type="entry name" value="Magnesium transport protein CorA"/>
    <property type="match status" value="1"/>
</dbReference>
<dbReference type="Gene3D" id="1.20.58.340">
    <property type="entry name" value="Magnesium transport protein CorA, transmembrane region"/>
    <property type="match status" value="2"/>
</dbReference>
<evidence type="ECO:0000256" key="2">
    <source>
        <dbReference type="ARBA" id="ARBA00009765"/>
    </source>
</evidence>
<evidence type="ECO:0000256" key="4">
    <source>
        <dbReference type="ARBA" id="ARBA00022475"/>
    </source>
</evidence>
<dbReference type="OrthoDB" id="9803416at2"/>
<name>Q9RRT6_DEIRA</name>
<evidence type="ECO:0000256" key="13">
    <source>
        <dbReference type="SAM" id="Phobius"/>
    </source>
</evidence>
<dbReference type="SUPFAM" id="SSF143865">
    <property type="entry name" value="CorA soluble domain-like"/>
    <property type="match status" value="1"/>
</dbReference>
<keyword evidence="3" id="KW-0813">Transport</keyword>
<dbReference type="AlphaFoldDB" id="Q9RRT6"/>
<dbReference type="EMBL" id="AE000513">
    <property type="protein sequence ID" value="AAF11945.1"/>
    <property type="molecule type" value="Genomic_DNA"/>
</dbReference>
<keyword evidence="4" id="KW-1003">Cell membrane</keyword>
<dbReference type="InParanoid" id="Q9RRT6"/>
<keyword evidence="7 13" id="KW-1133">Transmembrane helix</keyword>
<comment type="function">
    <text evidence="11">Mediates influx of magnesium ions. Alternates between open and closed states. Activated by low cytoplasmic Mg(2+) levels. Inactive when cytoplasmic Mg(2+) levels are high.</text>
</comment>
<dbReference type="CDD" id="cd12822">
    <property type="entry name" value="TmCorA-like"/>
    <property type="match status" value="1"/>
</dbReference>
<keyword evidence="5 13" id="KW-0812">Transmembrane</keyword>
<evidence type="ECO:0000256" key="10">
    <source>
        <dbReference type="ARBA" id="ARBA00034269"/>
    </source>
</evidence>
<dbReference type="Proteomes" id="UP000002524">
    <property type="component" value="Chromosome 1"/>
</dbReference>
<dbReference type="InterPro" id="IPR002523">
    <property type="entry name" value="MgTranspt_CorA/ZnTranspt_ZntB"/>
</dbReference>
<dbReference type="InterPro" id="IPR045863">
    <property type="entry name" value="CorA_TM1_TM2"/>
</dbReference>
<evidence type="ECO:0000256" key="3">
    <source>
        <dbReference type="ARBA" id="ARBA00022448"/>
    </source>
</evidence>
<feature type="compositionally biased region" description="Low complexity" evidence="12">
    <location>
        <begin position="57"/>
        <end position="71"/>
    </location>
</feature>
<dbReference type="PANTHER" id="PTHR46494:SF1">
    <property type="entry name" value="CORA FAMILY METAL ION TRANSPORTER (EUROFUNG)"/>
    <property type="match status" value="1"/>
</dbReference>
<accession>Q9RRT6</accession>
<evidence type="ECO:0000256" key="7">
    <source>
        <dbReference type="ARBA" id="ARBA00022989"/>
    </source>
</evidence>
<dbReference type="GO" id="GO:0000287">
    <property type="term" value="F:magnesium ion binding"/>
    <property type="evidence" value="ECO:0000318"/>
    <property type="project" value="GO_Central"/>
</dbReference>
<feature type="compositionally biased region" description="Basic residues" evidence="12">
    <location>
        <begin position="39"/>
        <end position="48"/>
    </location>
</feature>
<dbReference type="PATRIC" id="fig|243230.17.peg.2635"/>
<evidence type="ECO:0000256" key="6">
    <source>
        <dbReference type="ARBA" id="ARBA00022842"/>
    </source>
</evidence>
<dbReference type="GO" id="GO:0005886">
    <property type="term" value="C:plasma membrane"/>
    <property type="evidence" value="ECO:0000318"/>
    <property type="project" value="GO_Central"/>
</dbReference>
<evidence type="ECO:0000256" key="12">
    <source>
        <dbReference type="SAM" id="MobiDB-lite"/>
    </source>
</evidence>
<keyword evidence="8" id="KW-0406">Ion transport</keyword>
<dbReference type="GO" id="GO:0015095">
    <property type="term" value="F:magnesium ion transmembrane transporter activity"/>
    <property type="evidence" value="ECO:0000318"/>
    <property type="project" value="GO_Central"/>
</dbReference>
<dbReference type="PANTHER" id="PTHR46494">
    <property type="entry name" value="CORA FAMILY METAL ION TRANSPORTER (EUROFUNG)"/>
    <property type="match status" value="1"/>
</dbReference>
<evidence type="ECO:0000313" key="15">
    <source>
        <dbReference type="Proteomes" id="UP000002524"/>
    </source>
</evidence>
<evidence type="ECO:0000256" key="9">
    <source>
        <dbReference type="ARBA" id="ARBA00023136"/>
    </source>
</evidence>
<dbReference type="GO" id="GO:0050897">
    <property type="term" value="F:cobalt ion binding"/>
    <property type="evidence" value="ECO:0000318"/>
    <property type="project" value="GO_Central"/>
</dbReference>
<dbReference type="InterPro" id="IPR045861">
    <property type="entry name" value="CorA_cytoplasmic_dom"/>
</dbReference>
<dbReference type="eggNOG" id="COG0598">
    <property type="taxonomic scope" value="Bacteria"/>
</dbReference>
<dbReference type="PIR" id="D75279">
    <property type="entry name" value="D75279"/>
</dbReference>
<sequence length="325" mass="36017">MSAPLPCGALYPEPHDSCQGPRQWSGTELGWADGGRVGGRARPHRRGTRPLAGRFSAQPAGAGRRAGAGPLDPRRAVPRAHLRDGAQFAHPEQPDEFTERVSIFAFPPRTDSPHGAVLTHSRSGTRALGTVWALVGRETVNTAQEVTYELLDQTADGFFLAADALEAQVDALEEQIFRSPRFNPVEPVFDLKHLLGQARRLTTDAREASALLGRQASTAAEQVRYRDVQDSFTRVGSRLDGLRESLSSLLDLHLALQGQRMNEVMRTLTSVSVVFLPLTFLAGVWGMKFQHMPELATRYGYAFAWLTFLLIGGLLTYWFKRRGWW</sequence>
<comment type="similarity">
    <text evidence="2">Belongs to the CorA metal ion transporter (MIT) (TC 1.A.35) family.</text>
</comment>
<organism evidence="14 15">
    <name type="scientific">Deinococcus radiodurans (strain ATCC 13939 / DSM 20539 / JCM 16871 / CCUG 27074 / LMG 4051 / NBRC 15346 / NCIMB 9279 / VKM B-1422 / R1)</name>
    <dbReference type="NCBI Taxonomy" id="243230"/>
    <lineage>
        <taxon>Bacteria</taxon>
        <taxon>Thermotogati</taxon>
        <taxon>Deinococcota</taxon>
        <taxon>Deinococci</taxon>
        <taxon>Deinococcales</taxon>
        <taxon>Deinococcaceae</taxon>
        <taxon>Deinococcus</taxon>
    </lineage>
</organism>
<dbReference type="Pfam" id="PF01544">
    <property type="entry name" value="CorA"/>
    <property type="match status" value="1"/>
</dbReference>
<dbReference type="KEGG" id="dra:DR_2399"/>
<evidence type="ECO:0000256" key="5">
    <source>
        <dbReference type="ARBA" id="ARBA00022692"/>
    </source>
</evidence>
<evidence type="ECO:0000313" key="14">
    <source>
        <dbReference type="EMBL" id="AAF11945.1"/>
    </source>
</evidence>
<feature type="region of interest" description="Disordered" evidence="12">
    <location>
        <begin position="29"/>
        <end position="74"/>
    </location>
</feature>
<comment type="subcellular location">
    <subcellularLocation>
        <location evidence="1">Cell membrane</location>
        <topology evidence="1">Multi-pass membrane protein</topology>
    </subcellularLocation>
</comment>
<feature type="transmembrane region" description="Helical" evidence="13">
    <location>
        <begin position="299"/>
        <end position="319"/>
    </location>
</feature>
<dbReference type="EnsemblBacteria" id="AAF11945">
    <property type="protein sequence ID" value="AAF11945"/>
    <property type="gene ID" value="DR_2399"/>
</dbReference>
<protein>
    <submittedName>
        <fullName evidence="14">Uncharacterized protein</fullName>
    </submittedName>
</protein>
<evidence type="ECO:0000256" key="8">
    <source>
        <dbReference type="ARBA" id="ARBA00023065"/>
    </source>
</evidence>
<evidence type="ECO:0000256" key="1">
    <source>
        <dbReference type="ARBA" id="ARBA00004651"/>
    </source>
</evidence>
<comment type="catalytic activity">
    <reaction evidence="10">
        <text>Mg(2+)(in) = Mg(2+)(out)</text>
        <dbReference type="Rhea" id="RHEA:29827"/>
        <dbReference type="ChEBI" id="CHEBI:18420"/>
    </reaction>
</comment>
<dbReference type="GO" id="GO:0015087">
    <property type="term" value="F:cobalt ion transmembrane transporter activity"/>
    <property type="evidence" value="ECO:0000318"/>
    <property type="project" value="GO_Central"/>
</dbReference>
<reference evidence="14 15" key="1">
    <citation type="journal article" date="1999" name="Science">
        <title>Genome sequence of the radioresistant bacterium Deinococcus radiodurans R1.</title>
        <authorList>
            <person name="White O."/>
            <person name="Eisen J.A."/>
            <person name="Heidelberg J.F."/>
            <person name="Hickey E.K."/>
            <person name="Peterson J.D."/>
            <person name="Dodson R.J."/>
            <person name="Haft D.H."/>
            <person name="Gwinn M.L."/>
            <person name="Nelson W.C."/>
            <person name="Richardson D.L."/>
            <person name="Moffat K.S."/>
            <person name="Qin H."/>
            <person name="Jiang L."/>
            <person name="Pamphile W."/>
            <person name="Crosby M."/>
            <person name="Shen M."/>
            <person name="Vamathevan J.J."/>
            <person name="Lam P."/>
            <person name="McDonald L."/>
            <person name="Utterback T."/>
            <person name="Zalewski C."/>
            <person name="Makarova K.S."/>
            <person name="Aravind L."/>
            <person name="Daly M.J."/>
            <person name="Minton K.W."/>
            <person name="Fleischmann R.D."/>
            <person name="Ketchum K.A."/>
            <person name="Nelson K.E."/>
            <person name="Salzberg S."/>
            <person name="Smith H.O."/>
            <person name="Venter J.C."/>
            <person name="Fraser C.M."/>
        </authorList>
    </citation>
    <scope>NUCLEOTIDE SEQUENCE [LARGE SCALE GENOMIC DNA]</scope>
    <source>
        <strain evidence="15">ATCC 13939 / DSM 20539 / JCM 16871 / LMG 4051 / NBRC 15346 / NCIMB 9279 / R1 / VKM B-1422</strain>
    </source>
</reference>
<dbReference type="SUPFAM" id="SSF144083">
    <property type="entry name" value="Magnesium transport protein CorA, transmembrane region"/>
    <property type="match status" value="1"/>
</dbReference>
<feature type="transmembrane region" description="Helical" evidence="13">
    <location>
        <begin position="267"/>
        <end position="287"/>
    </location>
</feature>
<dbReference type="HOGENOM" id="CLU_007127_0_0_0"/>
<keyword evidence="6" id="KW-0460">Magnesium</keyword>
<proteinExistence type="inferred from homology"/>
<gene>
    <name evidence="14" type="ordered locus">DR_2399</name>
</gene>